<keyword evidence="2" id="KW-1185">Reference proteome</keyword>
<dbReference type="EMBL" id="VOIH02000004">
    <property type="protein sequence ID" value="KAF3449539.1"/>
    <property type="molecule type" value="Genomic_DNA"/>
</dbReference>
<comment type="caution">
    <text evidence="1">The sequence shown here is derived from an EMBL/GenBank/DDBJ whole genome shotgun (WGS) entry which is preliminary data.</text>
</comment>
<organism evidence="1 2">
    <name type="scientific">Rhamnella rubrinervis</name>
    <dbReference type="NCBI Taxonomy" id="2594499"/>
    <lineage>
        <taxon>Eukaryota</taxon>
        <taxon>Viridiplantae</taxon>
        <taxon>Streptophyta</taxon>
        <taxon>Embryophyta</taxon>
        <taxon>Tracheophyta</taxon>
        <taxon>Spermatophyta</taxon>
        <taxon>Magnoliopsida</taxon>
        <taxon>eudicotyledons</taxon>
        <taxon>Gunneridae</taxon>
        <taxon>Pentapetalae</taxon>
        <taxon>rosids</taxon>
        <taxon>fabids</taxon>
        <taxon>Rosales</taxon>
        <taxon>Rhamnaceae</taxon>
        <taxon>rhamnoid group</taxon>
        <taxon>Rhamneae</taxon>
        <taxon>Rhamnella</taxon>
    </lineage>
</organism>
<accession>A0A8K0MKL1</accession>
<dbReference type="AlphaFoldDB" id="A0A8K0MKL1"/>
<evidence type="ECO:0000313" key="1">
    <source>
        <dbReference type="EMBL" id="KAF3449539.1"/>
    </source>
</evidence>
<name>A0A8K0MKL1_9ROSA</name>
<dbReference type="Proteomes" id="UP000796880">
    <property type="component" value="Unassembled WGS sequence"/>
</dbReference>
<gene>
    <name evidence="1" type="ORF">FNV43_RR10268</name>
</gene>
<sequence length="108" mass="12158">MIYYGIPLDVESLVSSCSYQCLVQDAMLALTLLKGWPSALTFIERHCRGYFSVNCLHGALFRLLFQWVALAEGPRPLTILLRLPFNELPSLISRIAKALGEPAEDAFW</sequence>
<protein>
    <submittedName>
        <fullName evidence="1">Uncharacterized protein</fullName>
    </submittedName>
</protein>
<evidence type="ECO:0000313" key="2">
    <source>
        <dbReference type="Proteomes" id="UP000796880"/>
    </source>
</evidence>
<proteinExistence type="predicted"/>
<reference evidence="1" key="1">
    <citation type="submission" date="2020-03" db="EMBL/GenBank/DDBJ databases">
        <title>A high-quality chromosome-level genome assembly of a woody plant with both climbing and erect habits, Rhamnella rubrinervis.</title>
        <authorList>
            <person name="Lu Z."/>
            <person name="Yang Y."/>
            <person name="Zhu X."/>
            <person name="Sun Y."/>
        </authorList>
    </citation>
    <scope>NUCLEOTIDE SEQUENCE</scope>
    <source>
        <strain evidence="1">BYM</strain>
        <tissue evidence="1">Leaf</tissue>
    </source>
</reference>